<reference evidence="1" key="1">
    <citation type="journal article" date="2015" name="Nature">
        <title>Complex archaea that bridge the gap between prokaryotes and eukaryotes.</title>
        <authorList>
            <person name="Spang A."/>
            <person name="Saw J.H."/>
            <person name="Jorgensen S.L."/>
            <person name="Zaremba-Niedzwiedzka K."/>
            <person name="Martijn J."/>
            <person name="Lind A.E."/>
            <person name="van Eijk R."/>
            <person name="Schleper C."/>
            <person name="Guy L."/>
            <person name="Ettema T.J."/>
        </authorList>
    </citation>
    <scope>NUCLEOTIDE SEQUENCE</scope>
</reference>
<sequence length="58" mass="6654">VTFDHFRKSVTLALRKSLTRAGEPLTEPGRTGGVSRELHHMSYAHHNRHQRHGSRLLL</sequence>
<feature type="non-terminal residue" evidence="1">
    <location>
        <position position="1"/>
    </location>
</feature>
<accession>A0A0F9DRV3</accession>
<organism evidence="1">
    <name type="scientific">marine sediment metagenome</name>
    <dbReference type="NCBI Taxonomy" id="412755"/>
    <lineage>
        <taxon>unclassified sequences</taxon>
        <taxon>metagenomes</taxon>
        <taxon>ecological metagenomes</taxon>
    </lineage>
</organism>
<proteinExistence type="predicted"/>
<evidence type="ECO:0000313" key="1">
    <source>
        <dbReference type="EMBL" id="KKL64479.1"/>
    </source>
</evidence>
<name>A0A0F9DRV3_9ZZZZ</name>
<gene>
    <name evidence="1" type="ORF">LCGC14_2164660</name>
</gene>
<dbReference type="AlphaFoldDB" id="A0A0F9DRV3"/>
<protein>
    <submittedName>
        <fullName evidence="1">Uncharacterized protein</fullName>
    </submittedName>
</protein>
<comment type="caution">
    <text evidence="1">The sequence shown here is derived from an EMBL/GenBank/DDBJ whole genome shotgun (WGS) entry which is preliminary data.</text>
</comment>
<dbReference type="EMBL" id="LAZR01027829">
    <property type="protein sequence ID" value="KKL64479.1"/>
    <property type="molecule type" value="Genomic_DNA"/>
</dbReference>